<feature type="region of interest" description="Disordered" evidence="1">
    <location>
        <begin position="39"/>
        <end position="60"/>
    </location>
</feature>
<comment type="caution">
    <text evidence="2">The sequence shown here is derived from an EMBL/GenBank/DDBJ whole genome shotgun (WGS) entry which is preliminary data.</text>
</comment>
<gene>
    <name evidence="2" type="ORF">WG66_2262</name>
</gene>
<dbReference type="Proteomes" id="UP000054988">
    <property type="component" value="Unassembled WGS sequence"/>
</dbReference>
<name>A0A0W0G9C2_MONRR</name>
<protein>
    <submittedName>
        <fullName evidence="2">Uncharacterized protein</fullName>
    </submittedName>
</protein>
<evidence type="ECO:0000256" key="1">
    <source>
        <dbReference type="SAM" id="MobiDB-lite"/>
    </source>
</evidence>
<accession>A0A0W0G9C2</accession>
<proteinExistence type="predicted"/>
<evidence type="ECO:0000313" key="2">
    <source>
        <dbReference type="EMBL" id="KTB45162.1"/>
    </source>
</evidence>
<dbReference type="AlphaFoldDB" id="A0A0W0G9C2"/>
<sequence length="195" mass="21754">MIMWFVPSTPTSPSHPPCTQSKRTRKWLIGHILRRFNLSSSSQRQCRTPPKPVHDTTAPPNSDYTYAPLPAIHYDNQHTPAPVYDDDEESIKTLADTYLFNSDPHAEDLSLRRYLSPVHGFGVGGGEGEVVRKVKGIGLGGYLAFSPDLTCYYKSRGSSSGRGRLANFDLGLKREIVSYESQNQNCIKKQKVILG</sequence>
<reference evidence="2 3" key="1">
    <citation type="submission" date="2015-12" db="EMBL/GenBank/DDBJ databases">
        <title>Draft genome sequence of Moniliophthora roreri, the causal agent of frosty pod rot of cacao.</title>
        <authorList>
            <person name="Aime M.C."/>
            <person name="Diaz-Valderrama J.R."/>
            <person name="Kijpornyongpan T."/>
            <person name="Phillips-Mora W."/>
        </authorList>
    </citation>
    <scope>NUCLEOTIDE SEQUENCE [LARGE SCALE GENOMIC DNA]</scope>
    <source>
        <strain evidence="2 3">MCA 2952</strain>
    </source>
</reference>
<organism evidence="2 3">
    <name type="scientific">Moniliophthora roreri</name>
    <name type="common">Frosty pod rot fungus</name>
    <name type="synonym">Monilia roreri</name>
    <dbReference type="NCBI Taxonomy" id="221103"/>
    <lineage>
        <taxon>Eukaryota</taxon>
        <taxon>Fungi</taxon>
        <taxon>Dikarya</taxon>
        <taxon>Basidiomycota</taxon>
        <taxon>Agaricomycotina</taxon>
        <taxon>Agaricomycetes</taxon>
        <taxon>Agaricomycetidae</taxon>
        <taxon>Agaricales</taxon>
        <taxon>Marasmiineae</taxon>
        <taxon>Marasmiaceae</taxon>
        <taxon>Moniliophthora</taxon>
    </lineage>
</organism>
<evidence type="ECO:0000313" key="3">
    <source>
        <dbReference type="Proteomes" id="UP000054988"/>
    </source>
</evidence>
<dbReference type="EMBL" id="LATX01000758">
    <property type="protein sequence ID" value="KTB45162.1"/>
    <property type="molecule type" value="Genomic_DNA"/>
</dbReference>